<name>A0AAD7S2U3_9TELE</name>
<dbReference type="EMBL" id="JAINUG010000122">
    <property type="protein sequence ID" value="KAJ8394894.1"/>
    <property type="molecule type" value="Genomic_DNA"/>
</dbReference>
<evidence type="ECO:0000313" key="2">
    <source>
        <dbReference type="EMBL" id="KAJ8394894.1"/>
    </source>
</evidence>
<evidence type="ECO:0000259" key="1">
    <source>
        <dbReference type="PROSITE" id="PS50801"/>
    </source>
</evidence>
<feature type="domain" description="STAS" evidence="1">
    <location>
        <begin position="107"/>
        <end position="139"/>
    </location>
</feature>
<protein>
    <recommendedName>
        <fullName evidence="1">STAS domain-containing protein</fullName>
    </recommendedName>
</protein>
<keyword evidence="3" id="KW-1185">Reference proteome</keyword>
<proteinExistence type="predicted"/>
<comment type="caution">
    <text evidence="2">The sequence shown here is derived from an EMBL/GenBank/DDBJ whole genome shotgun (WGS) entry which is preliminary data.</text>
</comment>
<evidence type="ECO:0000313" key="3">
    <source>
        <dbReference type="Proteomes" id="UP001221898"/>
    </source>
</evidence>
<dbReference type="PROSITE" id="PS50801">
    <property type="entry name" value="STAS"/>
    <property type="match status" value="1"/>
</dbReference>
<organism evidence="2 3">
    <name type="scientific">Aldrovandia affinis</name>
    <dbReference type="NCBI Taxonomy" id="143900"/>
    <lineage>
        <taxon>Eukaryota</taxon>
        <taxon>Metazoa</taxon>
        <taxon>Chordata</taxon>
        <taxon>Craniata</taxon>
        <taxon>Vertebrata</taxon>
        <taxon>Euteleostomi</taxon>
        <taxon>Actinopterygii</taxon>
        <taxon>Neopterygii</taxon>
        <taxon>Teleostei</taxon>
        <taxon>Notacanthiformes</taxon>
        <taxon>Halosauridae</taxon>
        <taxon>Aldrovandia</taxon>
    </lineage>
</organism>
<sequence>MAVENSETIFSVEKDTGHWSKRNGYGHTPVDGKAWDEQENVTEFVAPERTANGHVSLGKLSGGAADTASALDCDTATTTQASSCGDTLSRDLSLWSLGKGTLEIHSIVLDLSTASFIDTVAIKTLRNVSGRKDGDREGI</sequence>
<dbReference type="Proteomes" id="UP001221898">
    <property type="component" value="Unassembled WGS sequence"/>
</dbReference>
<dbReference type="InterPro" id="IPR002645">
    <property type="entry name" value="STAS_dom"/>
</dbReference>
<gene>
    <name evidence="2" type="ORF">AAFF_G00042490</name>
</gene>
<reference evidence="2" key="1">
    <citation type="journal article" date="2023" name="Science">
        <title>Genome structures resolve the early diversification of teleost fishes.</title>
        <authorList>
            <person name="Parey E."/>
            <person name="Louis A."/>
            <person name="Montfort J."/>
            <person name="Bouchez O."/>
            <person name="Roques C."/>
            <person name="Iampietro C."/>
            <person name="Lluch J."/>
            <person name="Castinel A."/>
            <person name="Donnadieu C."/>
            <person name="Desvignes T."/>
            <person name="Floi Bucao C."/>
            <person name="Jouanno E."/>
            <person name="Wen M."/>
            <person name="Mejri S."/>
            <person name="Dirks R."/>
            <person name="Jansen H."/>
            <person name="Henkel C."/>
            <person name="Chen W.J."/>
            <person name="Zahm M."/>
            <person name="Cabau C."/>
            <person name="Klopp C."/>
            <person name="Thompson A.W."/>
            <person name="Robinson-Rechavi M."/>
            <person name="Braasch I."/>
            <person name="Lecointre G."/>
            <person name="Bobe J."/>
            <person name="Postlethwait J.H."/>
            <person name="Berthelot C."/>
            <person name="Roest Crollius H."/>
            <person name="Guiguen Y."/>
        </authorList>
    </citation>
    <scope>NUCLEOTIDE SEQUENCE</scope>
    <source>
        <strain evidence="2">NC1722</strain>
    </source>
</reference>
<accession>A0AAD7S2U3</accession>
<dbReference type="AlphaFoldDB" id="A0AAD7S2U3"/>